<keyword evidence="4" id="KW-0804">Transcription</keyword>
<dbReference type="PANTHER" id="PTHR30185:SF18">
    <property type="entry name" value="TRANSCRIPTIONAL REGULATOR MTLR"/>
    <property type="match status" value="1"/>
</dbReference>
<dbReference type="SUPFAM" id="SSF52794">
    <property type="entry name" value="PTS system IIB component-like"/>
    <property type="match status" value="1"/>
</dbReference>
<keyword evidence="1" id="KW-0808">Transferase</keyword>
<evidence type="ECO:0000259" key="6">
    <source>
        <dbReference type="PROSITE" id="PS51372"/>
    </source>
</evidence>
<evidence type="ECO:0000313" key="8">
    <source>
        <dbReference type="Proteomes" id="UP001203136"/>
    </source>
</evidence>
<dbReference type="InterPro" id="IPR011608">
    <property type="entry name" value="PRD"/>
</dbReference>
<dbReference type="Gene3D" id="1.10.10.10">
    <property type="entry name" value="Winged helix-like DNA-binding domain superfamily/Winged helix DNA-binding domain"/>
    <property type="match status" value="1"/>
</dbReference>
<dbReference type="Gene3D" id="3.40.50.2300">
    <property type="match status" value="1"/>
</dbReference>
<dbReference type="InterPro" id="IPR013196">
    <property type="entry name" value="HTH_11"/>
</dbReference>
<evidence type="ECO:0000256" key="2">
    <source>
        <dbReference type="ARBA" id="ARBA00022737"/>
    </source>
</evidence>
<gene>
    <name evidence="7" type="ORF">K5I21_03570</name>
</gene>
<protein>
    <submittedName>
        <fullName evidence="7">BglG family transcription antiterminator</fullName>
    </submittedName>
</protein>
<dbReference type="InterPro" id="IPR016152">
    <property type="entry name" value="PTrfase/Anion_transptr"/>
</dbReference>
<sequence length="699" mass="81113">MDFTPRMQQILLIMLNEDKVISVKNLAERMNLSKRTVQRELEYLGRALKEYHVEFCSKTGTGVWLEGAREDRDRLLRHLSEKDTLDASDRPERRKRLILEILKDKTLKKLYYYSELFGVSEATISADLEAAEEWFEPFNLKIIRKPGYGISIEGREKDFRLALRAFIDENIDTHFIRDIYEEKAQALFELVGSKNDKNIYKILNNDLLLRVIACIQRIKDRRLLNLTENSYVGLVLHVTIAVNRILKKEILEENQAMVESLRGNDDFCLAGRIVEELCKEFEIEIPEIETAYICLHIKGAKVQQIELDEDSRARVSSQRELLEVVNQMIDRFDPVVAWQLKQDEEFVVHGLAAHLQPTLVRLANNMKIENPLLDQIKRDYAAIFERCRSVAEVIEEHYGYPVPEPEIGYLAIHFGAAMVRLESSREVKRKVNMGVVCASGIGISRLMCSRINRFFNDRINLTAYGLNDLSPYVLERTDFFVSTLQLKEAADILYVSPLLTAREMEQIAAKVREYEHMPAVRQEDETFTRQLEEVNYMAAQIKSLIQRFQLVRTDETVTFEELLVRVGEGQTPYADRQKMIIDALKRRETMGSQFFPDFSFALLHARTAGVARPVFTVFKPETGKQFLSPDMKGIRAAIIMLMPEEEHVNENASMLGYLSQKLVEEDEFLNTIMTGEEEDIRGLLSRYLKKYFNRYLDKI</sequence>
<keyword evidence="3" id="KW-0805">Transcription regulation</keyword>
<keyword evidence="2" id="KW-0677">Repeat</keyword>
<evidence type="ECO:0000256" key="4">
    <source>
        <dbReference type="ARBA" id="ARBA00023163"/>
    </source>
</evidence>
<dbReference type="SUPFAM" id="SSF46785">
    <property type="entry name" value="Winged helix' DNA-binding domain"/>
    <property type="match status" value="1"/>
</dbReference>
<dbReference type="Pfam" id="PF08279">
    <property type="entry name" value="HTH_11"/>
    <property type="match status" value="1"/>
</dbReference>
<dbReference type="CDD" id="cd05568">
    <property type="entry name" value="PTS_IIB_bgl_like"/>
    <property type="match status" value="1"/>
</dbReference>
<comment type="caution">
    <text evidence="7">The sequence shown here is derived from an EMBL/GenBank/DDBJ whole genome shotgun (WGS) entry which is preliminary data.</text>
</comment>
<dbReference type="InterPro" id="IPR036095">
    <property type="entry name" value="PTS_EIIB-like_sf"/>
</dbReference>
<name>A0AAW5F069_CLOSY</name>
<dbReference type="InterPro" id="IPR036634">
    <property type="entry name" value="PRD_sf"/>
</dbReference>
<reference evidence="7" key="1">
    <citation type="journal article" date="2022" name="Cell Host Microbe">
        <title>Colonization of the live biotherapeutic product VE303 and modulation of the microbiota and metabolites in healthy volunteers.</title>
        <authorList>
            <person name="Dsouza M."/>
            <person name="Menon R."/>
            <person name="Crossette E."/>
            <person name="Bhattarai S.K."/>
            <person name="Schneider J."/>
            <person name="Kim Y.G."/>
            <person name="Reddy S."/>
            <person name="Caballero S."/>
            <person name="Felix C."/>
            <person name="Cornacchione L."/>
            <person name="Hendrickson J."/>
            <person name="Watson A.R."/>
            <person name="Minot S.S."/>
            <person name="Greenfield N."/>
            <person name="Schopf L."/>
            <person name="Szabady R."/>
            <person name="Patarroyo J."/>
            <person name="Smith W."/>
            <person name="Harrison P."/>
            <person name="Kuijper E.J."/>
            <person name="Kelly C.P."/>
            <person name="Olle B."/>
            <person name="Bobilev D."/>
            <person name="Silber J.L."/>
            <person name="Bucci V."/>
            <person name="Roberts B."/>
            <person name="Faith J."/>
            <person name="Norman J.M."/>
        </authorList>
    </citation>
    <scope>NUCLEOTIDE SEQUENCE</scope>
    <source>
        <strain evidence="7">VE303-04</strain>
    </source>
</reference>
<dbReference type="InterPro" id="IPR036388">
    <property type="entry name" value="WH-like_DNA-bd_sf"/>
</dbReference>
<accession>A0AAW5F069</accession>
<dbReference type="Proteomes" id="UP001203136">
    <property type="component" value="Unassembled WGS sequence"/>
</dbReference>
<proteinExistence type="predicted"/>
<dbReference type="RefSeq" id="WP_024739500.1">
    <property type="nucleotide sequence ID" value="NZ_JADNAS010000013.1"/>
</dbReference>
<feature type="domain" description="PRD" evidence="6">
    <location>
        <begin position="316"/>
        <end position="424"/>
    </location>
</feature>
<organism evidence="7 8">
    <name type="scientific">Clostridium symbiosum</name>
    <name type="common">Bacteroides symbiosus</name>
    <dbReference type="NCBI Taxonomy" id="1512"/>
    <lineage>
        <taxon>Bacteria</taxon>
        <taxon>Bacillati</taxon>
        <taxon>Bacillota</taxon>
        <taxon>Clostridia</taxon>
        <taxon>Lachnospirales</taxon>
        <taxon>Lachnospiraceae</taxon>
        <taxon>Otoolea</taxon>
    </lineage>
</organism>
<dbReference type="Gene3D" id="3.40.930.10">
    <property type="entry name" value="Mannitol-specific EII, Chain A"/>
    <property type="match status" value="1"/>
</dbReference>
<evidence type="ECO:0000256" key="3">
    <source>
        <dbReference type="ARBA" id="ARBA00023015"/>
    </source>
</evidence>
<evidence type="ECO:0000259" key="5">
    <source>
        <dbReference type="PROSITE" id="PS51094"/>
    </source>
</evidence>
<dbReference type="GO" id="GO:0009401">
    <property type="term" value="P:phosphoenolpyruvate-dependent sugar phosphotransferase system"/>
    <property type="evidence" value="ECO:0007669"/>
    <property type="project" value="InterPro"/>
</dbReference>
<feature type="domain" description="PRD" evidence="6">
    <location>
        <begin position="202"/>
        <end position="307"/>
    </location>
</feature>
<evidence type="ECO:0000313" key="7">
    <source>
        <dbReference type="EMBL" id="MCK0084975.1"/>
    </source>
</evidence>
<dbReference type="PANTHER" id="PTHR30185">
    <property type="entry name" value="CRYPTIC BETA-GLUCOSIDE BGL OPERON ANTITERMINATOR"/>
    <property type="match status" value="1"/>
</dbReference>
<dbReference type="Gene3D" id="1.10.1790.10">
    <property type="entry name" value="PRD domain"/>
    <property type="match status" value="2"/>
</dbReference>
<dbReference type="InterPro" id="IPR050661">
    <property type="entry name" value="BglG_antiterminators"/>
</dbReference>
<dbReference type="Pfam" id="PF00874">
    <property type="entry name" value="PRD"/>
    <property type="match status" value="2"/>
</dbReference>
<dbReference type="InterPro" id="IPR002178">
    <property type="entry name" value="PTS_EIIA_type-2_dom"/>
</dbReference>
<dbReference type="Pfam" id="PF00359">
    <property type="entry name" value="PTS_EIIA_2"/>
    <property type="match status" value="1"/>
</dbReference>
<dbReference type="InterPro" id="IPR036390">
    <property type="entry name" value="WH_DNA-bd_sf"/>
</dbReference>
<dbReference type="SUPFAM" id="SSF55804">
    <property type="entry name" value="Phoshotransferase/anion transport protein"/>
    <property type="match status" value="1"/>
</dbReference>
<dbReference type="EMBL" id="JAINVB010000001">
    <property type="protein sequence ID" value="MCK0084975.1"/>
    <property type="molecule type" value="Genomic_DNA"/>
</dbReference>
<feature type="domain" description="PTS EIIA type-2" evidence="5">
    <location>
        <begin position="543"/>
        <end position="687"/>
    </location>
</feature>
<dbReference type="AlphaFoldDB" id="A0AAW5F069"/>
<dbReference type="PROSITE" id="PS51094">
    <property type="entry name" value="PTS_EIIA_TYPE_2"/>
    <property type="match status" value="1"/>
</dbReference>
<dbReference type="GO" id="GO:0008982">
    <property type="term" value="F:protein-N(PI)-phosphohistidine-sugar phosphotransferase activity"/>
    <property type="evidence" value="ECO:0007669"/>
    <property type="project" value="InterPro"/>
</dbReference>
<dbReference type="PROSITE" id="PS51372">
    <property type="entry name" value="PRD_2"/>
    <property type="match status" value="2"/>
</dbReference>
<dbReference type="GO" id="GO:0006355">
    <property type="term" value="P:regulation of DNA-templated transcription"/>
    <property type="evidence" value="ECO:0007669"/>
    <property type="project" value="InterPro"/>
</dbReference>
<dbReference type="SUPFAM" id="SSF63520">
    <property type="entry name" value="PTS-regulatory domain, PRD"/>
    <property type="match status" value="2"/>
</dbReference>
<evidence type="ECO:0000256" key="1">
    <source>
        <dbReference type="ARBA" id="ARBA00022679"/>
    </source>
</evidence>